<name>A0A4Y2KEH0_ARAVE</name>
<protein>
    <submittedName>
        <fullName evidence="2">Uncharacterized protein</fullName>
    </submittedName>
</protein>
<reference evidence="2 3" key="1">
    <citation type="journal article" date="2019" name="Sci. Rep.">
        <title>Orb-weaving spider Araneus ventricosus genome elucidates the spidroin gene catalogue.</title>
        <authorList>
            <person name="Kono N."/>
            <person name="Nakamura H."/>
            <person name="Ohtoshi R."/>
            <person name="Moran D.A.P."/>
            <person name="Shinohara A."/>
            <person name="Yoshida Y."/>
            <person name="Fujiwara M."/>
            <person name="Mori M."/>
            <person name="Tomita M."/>
            <person name="Arakawa K."/>
        </authorList>
    </citation>
    <scope>NUCLEOTIDE SEQUENCE [LARGE SCALE GENOMIC DNA]</scope>
</reference>
<dbReference type="Proteomes" id="UP000499080">
    <property type="component" value="Unassembled WGS sequence"/>
</dbReference>
<feature type="region of interest" description="Disordered" evidence="1">
    <location>
        <begin position="74"/>
        <end position="137"/>
    </location>
</feature>
<comment type="caution">
    <text evidence="2">The sequence shown here is derived from an EMBL/GenBank/DDBJ whole genome shotgun (WGS) entry which is preliminary data.</text>
</comment>
<accession>A0A4Y2KEH0</accession>
<proteinExistence type="predicted"/>
<dbReference type="EMBL" id="BGPR01004545">
    <property type="protein sequence ID" value="GBN00738.1"/>
    <property type="molecule type" value="Genomic_DNA"/>
</dbReference>
<evidence type="ECO:0000313" key="3">
    <source>
        <dbReference type="Proteomes" id="UP000499080"/>
    </source>
</evidence>
<organism evidence="2 3">
    <name type="scientific">Araneus ventricosus</name>
    <name type="common">Orbweaver spider</name>
    <name type="synonym">Epeira ventricosa</name>
    <dbReference type="NCBI Taxonomy" id="182803"/>
    <lineage>
        <taxon>Eukaryota</taxon>
        <taxon>Metazoa</taxon>
        <taxon>Ecdysozoa</taxon>
        <taxon>Arthropoda</taxon>
        <taxon>Chelicerata</taxon>
        <taxon>Arachnida</taxon>
        <taxon>Araneae</taxon>
        <taxon>Araneomorphae</taxon>
        <taxon>Entelegynae</taxon>
        <taxon>Araneoidea</taxon>
        <taxon>Araneidae</taxon>
        <taxon>Araneus</taxon>
    </lineage>
</organism>
<sequence length="137" mass="15669">MESPLSSWKFQEGDTLCCEINCQKRKELLYSPKIYQRARNLSNPASADQGGLRSDRAHKSVRAVLRSQSDHSLPLDVPAFTDISPERSKSPQNLRATTILDVPMAEDKMPPQTRTPYRQPWEQRSRNPRIKGTTDLF</sequence>
<gene>
    <name evidence="2" type="ORF">AVEN_53848_1</name>
</gene>
<dbReference type="AlphaFoldDB" id="A0A4Y2KEH0"/>
<keyword evidence="3" id="KW-1185">Reference proteome</keyword>
<evidence type="ECO:0000313" key="2">
    <source>
        <dbReference type="EMBL" id="GBN00738.1"/>
    </source>
</evidence>
<evidence type="ECO:0000256" key="1">
    <source>
        <dbReference type="SAM" id="MobiDB-lite"/>
    </source>
</evidence>